<keyword evidence="10" id="KW-1185">Reference proteome</keyword>
<feature type="transmembrane region" description="Helical" evidence="6">
    <location>
        <begin position="543"/>
        <end position="566"/>
    </location>
</feature>
<comment type="caution">
    <text evidence="9">The sequence shown here is derived from an EMBL/GenBank/DDBJ whole genome shotgun (WGS) entry which is preliminary data.</text>
</comment>
<dbReference type="GO" id="GO:0005118">
    <property type="term" value="F:sevenless binding"/>
    <property type="evidence" value="ECO:0007669"/>
    <property type="project" value="InterPro"/>
</dbReference>
<dbReference type="Proteomes" id="UP000747542">
    <property type="component" value="Unassembled WGS sequence"/>
</dbReference>
<dbReference type="PANTHER" id="PTHR24060">
    <property type="entry name" value="METABOTROPIC GLUTAMATE RECEPTOR"/>
    <property type="match status" value="1"/>
</dbReference>
<feature type="domain" description="G-protein coupled receptors family 3 profile" evidence="8">
    <location>
        <begin position="445"/>
        <end position="687"/>
    </location>
</feature>
<evidence type="ECO:0000259" key="8">
    <source>
        <dbReference type="PROSITE" id="PS50259"/>
    </source>
</evidence>
<dbReference type="Pfam" id="PF01094">
    <property type="entry name" value="ANF_receptor"/>
    <property type="match status" value="1"/>
</dbReference>
<dbReference type="PROSITE" id="PS50259">
    <property type="entry name" value="G_PROTEIN_RECEP_F3_4"/>
    <property type="match status" value="1"/>
</dbReference>
<evidence type="ECO:0000256" key="4">
    <source>
        <dbReference type="ARBA" id="ARBA00023136"/>
    </source>
</evidence>
<dbReference type="InterPro" id="IPR050726">
    <property type="entry name" value="mGluR"/>
</dbReference>
<keyword evidence="2 6" id="KW-0812">Transmembrane</keyword>
<evidence type="ECO:0000313" key="10">
    <source>
        <dbReference type="Proteomes" id="UP000747542"/>
    </source>
</evidence>
<proteinExistence type="predicted"/>
<evidence type="ECO:0000256" key="6">
    <source>
        <dbReference type="SAM" id="Phobius"/>
    </source>
</evidence>
<protein>
    <submittedName>
        <fullName evidence="9">Bride of sevenless-like</fullName>
    </submittedName>
</protein>
<gene>
    <name evidence="9" type="primary">boss-L</name>
    <name evidence="9" type="ORF">Hamer_G024779</name>
</gene>
<dbReference type="InterPro" id="IPR002956">
    <property type="entry name" value="Bride_of_7less"/>
</dbReference>
<feature type="transmembrane region" description="Helical" evidence="6">
    <location>
        <begin position="597"/>
        <end position="619"/>
    </location>
</feature>
<dbReference type="InterPro" id="IPR001828">
    <property type="entry name" value="ANF_lig-bd_rcpt"/>
</dbReference>
<keyword evidence="7" id="KW-0732">Signal</keyword>
<dbReference type="InterPro" id="IPR017978">
    <property type="entry name" value="GPCR_3_C"/>
</dbReference>
<evidence type="ECO:0000313" key="9">
    <source>
        <dbReference type="EMBL" id="KAG7174709.1"/>
    </source>
</evidence>
<dbReference type="SUPFAM" id="SSF53822">
    <property type="entry name" value="Periplasmic binding protein-like I"/>
    <property type="match status" value="1"/>
</dbReference>
<dbReference type="Pfam" id="PF00003">
    <property type="entry name" value="7tm_3"/>
    <property type="match status" value="1"/>
</dbReference>
<feature type="transmembrane region" description="Helical" evidence="6">
    <location>
        <begin position="481"/>
        <end position="503"/>
    </location>
</feature>
<dbReference type="GO" id="GO:0007601">
    <property type="term" value="P:visual perception"/>
    <property type="evidence" value="ECO:0007669"/>
    <property type="project" value="InterPro"/>
</dbReference>
<evidence type="ECO:0000256" key="5">
    <source>
        <dbReference type="ARBA" id="ARBA00023180"/>
    </source>
</evidence>
<keyword evidence="4 6" id="KW-0472">Membrane</keyword>
<feature type="transmembrane region" description="Helical" evidence="6">
    <location>
        <begin position="445"/>
        <end position="469"/>
    </location>
</feature>
<keyword evidence="3 6" id="KW-1133">Transmembrane helix</keyword>
<evidence type="ECO:0000256" key="3">
    <source>
        <dbReference type="ARBA" id="ARBA00022989"/>
    </source>
</evidence>
<name>A0A8J5N7X8_HOMAM</name>
<feature type="transmembrane region" description="Helical" evidence="6">
    <location>
        <begin position="515"/>
        <end position="536"/>
    </location>
</feature>
<feature type="signal peptide" evidence="7">
    <location>
        <begin position="1"/>
        <end position="28"/>
    </location>
</feature>
<keyword evidence="5" id="KW-0325">Glycoprotein</keyword>
<dbReference type="GO" id="GO:0016020">
    <property type="term" value="C:membrane"/>
    <property type="evidence" value="ECO:0007669"/>
    <property type="project" value="UniProtKB-SubCell"/>
</dbReference>
<evidence type="ECO:0000256" key="2">
    <source>
        <dbReference type="ARBA" id="ARBA00022692"/>
    </source>
</evidence>
<dbReference type="AlphaFoldDB" id="A0A8J5N7X8"/>
<dbReference type="GO" id="GO:0004930">
    <property type="term" value="F:G protein-coupled receptor activity"/>
    <property type="evidence" value="ECO:0007669"/>
    <property type="project" value="InterPro"/>
</dbReference>
<dbReference type="Gene3D" id="3.40.50.2300">
    <property type="match status" value="1"/>
</dbReference>
<feature type="transmembrane region" description="Helical" evidence="6">
    <location>
        <begin position="631"/>
        <end position="652"/>
    </location>
</feature>
<reference evidence="9" key="1">
    <citation type="journal article" date="2021" name="Sci. Adv.">
        <title>The American lobster genome reveals insights on longevity, neural, and immune adaptations.</title>
        <authorList>
            <person name="Polinski J.M."/>
            <person name="Zimin A.V."/>
            <person name="Clark K.F."/>
            <person name="Kohn A.B."/>
            <person name="Sadowski N."/>
            <person name="Timp W."/>
            <person name="Ptitsyn A."/>
            <person name="Khanna P."/>
            <person name="Romanova D.Y."/>
            <person name="Williams P."/>
            <person name="Greenwood S.J."/>
            <person name="Moroz L.L."/>
            <person name="Walt D.R."/>
            <person name="Bodnar A.G."/>
        </authorList>
    </citation>
    <scope>NUCLEOTIDE SEQUENCE</scope>
    <source>
        <strain evidence="9">GMGI-L3</strain>
    </source>
</reference>
<evidence type="ECO:0000256" key="7">
    <source>
        <dbReference type="SAM" id="SignalP"/>
    </source>
</evidence>
<dbReference type="EMBL" id="JAHLQT010007296">
    <property type="protein sequence ID" value="KAG7174709.1"/>
    <property type="molecule type" value="Genomic_DNA"/>
</dbReference>
<accession>A0A8J5N7X8</accession>
<feature type="chain" id="PRO_5035259721" evidence="7">
    <location>
        <begin position="29"/>
        <end position="769"/>
    </location>
</feature>
<comment type="subcellular location">
    <subcellularLocation>
        <location evidence="1">Membrane</location>
        <topology evidence="1">Multi-pass membrane protein</topology>
    </subcellularLocation>
</comment>
<dbReference type="PRINTS" id="PR01223">
    <property type="entry name" value="BRIDEOF7LESS"/>
</dbReference>
<organism evidence="9 10">
    <name type="scientific">Homarus americanus</name>
    <name type="common">American lobster</name>
    <dbReference type="NCBI Taxonomy" id="6706"/>
    <lineage>
        <taxon>Eukaryota</taxon>
        <taxon>Metazoa</taxon>
        <taxon>Ecdysozoa</taxon>
        <taxon>Arthropoda</taxon>
        <taxon>Crustacea</taxon>
        <taxon>Multicrustacea</taxon>
        <taxon>Malacostraca</taxon>
        <taxon>Eumalacostraca</taxon>
        <taxon>Eucarida</taxon>
        <taxon>Decapoda</taxon>
        <taxon>Pleocyemata</taxon>
        <taxon>Astacidea</taxon>
        <taxon>Nephropoidea</taxon>
        <taxon>Nephropidae</taxon>
        <taxon>Homarus</taxon>
    </lineage>
</organism>
<feature type="transmembrane region" description="Helical" evidence="6">
    <location>
        <begin position="658"/>
        <end position="680"/>
    </location>
</feature>
<sequence>MKERLGPSSRLVVVVAVLVVVMPWGAAAFWGGSVETPCPEQRTYPSVPSDVYITGLVGVHGGGRCGLVNPAGVQVMEAARWTALKMAQTAFIPGVTLGVNIYDTCGGPEAALRAAVTSVVEGGYLNHPSCREAPHVGVLHTHPHHTQLSSFLQDVGVSSVSVGAENLEPQLEALMPLLVRLNWTSVVVAAPSFQVLQQFGHLAASFRVCVGAEAILPHTTSDQKAYHSLLEVLKTGETGGVVLIGPQDRLHATLTAAAAHNYTDFHWVLAPTGPIQEELFQGLNSVASGLLALRRASQTVPEFGEHFLTVASSDTTLYPDFTPDNYVEEPAVYQIVEAVFQMGTCVRRAVLGACGEEGGWCSNASSVQFTDHHTADDGLDVIEALSIKAQRPRYQVGYFSEGVLDLDNSVLEGPERPPQHPCLSCRCLNVRFAFLADLRWRTESWVTICATMAIIGFLLATSIAIFIAIRSCRGKAPEGSQGFSLLLLMACILLYVAILPYSFEASALTCSLRPFATSLAYALVFSIMLSRSLMLATSDTDGLVGHVSGLVQTALFFFMISVQAGLGVQQWVMCSPHSFSQTPPTGGVLYSCSGERLHFIIAQSYIMFLLTMQLFISPFIIRSRRNYHEGLLFFIATLLITSVWVAWATLYLLLPPEWSEACVCLGLAATPTVILLTIFVPKTYLMVRAAARDSICMAPMRPLSRPQSTHDLARVSSLALYDSIGHLPEMMHAPSHAYTPDPTVHLGHKESPYEAYSHYQPSPHKITQF</sequence>
<evidence type="ECO:0000256" key="1">
    <source>
        <dbReference type="ARBA" id="ARBA00004141"/>
    </source>
</evidence>
<dbReference type="InterPro" id="IPR028082">
    <property type="entry name" value="Peripla_BP_I"/>
</dbReference>